<dbReference type="PROSITE" id="PS51257">
    <property type="entry name" value="PROKAR_LIPOPROTEIN"/>
    <property type="match status" value="1"/>
</dbReference>
<dbReference type="SUPFAM" id="SSF53955">
    <property type="entry name" value="Lysozyme-like"/>
    <property type="match status" value="1"/>
</dbReference>
<dbReference type="Proteomes" id="UP000520592">
    <property type="component" value="Unassembled WGS sequence"/>
</dbReference>
<dbReference type="AlphaFoldDB" id="A0A7Y7YDQ5"/>
<organism evidence="1 2">
    <name type="scientific">Pseudomonas gingeri</name>
    <dbReference type="NCBI Taxonomy" id="117681"/>
    <lineage>
        <taxon>Bacteria</taxon>
        <taxon>Pseudomonadati</taxon>
        <taxon>Pseudomonadota</taxon>
        <taxon>Gammaproteobacteria</taxon>
        <taxon>Pseudomonadales</taxon>
        <taxon>Pseudomonadaceae</taxon>
        <taxon>Pseudomonas</taxon>
    </lineage>
</organism>
<accession>A0A7Y7YDQ5</accession>
<evidence type="ECO:0000313" key="2">
    <source>
        <dbReference type="Proteomes" id="UP000520592"/>
    </source>
</evidence>
<protein>
    <submittedName>
        <fullName evidence="1">Lytic transglycosylase domain-containing protein</fullName>
    </submittedName>
</protein>
<reference evidence="1 2" key="1">
    <citation type="submission" date="2020-04" db="EMBL/GenBank/DDBJ databases">
        <title>Molecular characterization of pseudomonads from Agaricus bisporus reveal novel blotch 2 pathogens in Western Europe.</title>
        <authorList>
            <person name="Taparia T."/>
            <person name="Krijger M."/>
            <person name="Haynes E."/>
            <person name="Elpinstone J.G."/>
            <person name="Noble R."/>
            <person name="Van Der Wolf J."/>
        </authorList>
    </citation>
    <scope>NUCLEOTIDE SEQUENCE [LARGE SCALE GENOMIC DNA]</scope>
    <source>
        <strain evidence="1 2">IPO3737</strain>
    </source>
</reference>
<gene>
    <name evidence="1" type="ORF">HX876_16585</name>
</gene>
<proteinExistence type="predicted"/>
<evidence type="ECO:0000313" key="1">
    <source>
        <dbReference type="EMBL" id="NWC34021.1"/>
    </source>
</evidence>
<dbReference type="EMBL" id="JACAQD010000018">
    <property type="protein sequence ID" value="NWC34021.1"/>
    <property type="molecule type" value="Genomic_DNA"/>
</dbReference>
<name>A0A7Y7YDQ5_9PSED</name>
<dbReference type="InterPro" id="IPR023346">
    <property type="entry name" value="Lysozyme-like_dom_sf"/>
</dbReference>
<comment type="caution">
    <text evidence="1">The sequence shown here is derived from an EMBL/GenBank/DDBJ whole genome shotgun (WGS) entry which is preliminary data.</text>
</comment>
<sequence length="187" mass="20365">MNPGRLLVLGTLLGGCLLALPVIAASLPPLAYRWATQGTPVPPQVLYALALQESGTLLRGRLRPWPWTLNVAGLPYRYADRQSACNALLLAIEQVGAKRVDAGLGQINLGWNSEHFAHPCQALDPYRNLSVAAGLLLEHKTPEVDWVTAAGRYHRPVGGAPAERYRKAFAHHLARVTHGPVQGRHTR</sequence>